<dbReference type="SUPFAM" id="SSF47413">
    <property type="entry name" value="lambda repressor-like DNA-binding domains"/>
    <property type="match status" value="1"/>
</dbReference>
<evidence type="ECO:0000259" key="1">
    <source>
        <dbReference type="PROSITE" id="PS50943"/>
    </source>
</evidence>
<keyword evidence="3" id="KW-1185">Reference proteome</keyword>
<name>A0ABP9BQQ6_9PSEU</name>
<dbReference type="EMBL" id="BAABHO010000031">
    <property type="protein sequence ID" value="GAA4797867.1"/>
    <property type="molecule type" value="Genomic_DNA"/>
</dbReference>
<dbReference type="PANTHER" id="PTHR35010">
    <property type="entry name" value="BLL4672 PROTEIN-RELATED"/>
    <property type="match status" value="1"/>
</dbReference>
<evidence type="ECO:0000313" key="3">
    <source>
        <dbReference type="Proteomes" id="UP001500928"/>
    </source>
</evidence>
<proteinExistence type="predicted"/>
<evidence type="ECO:0000313" key="2">
    <source>
        <dbReference type="EMBL" id="GAA4797867.1"/>
    </source>
</evidence>
<dbReference type="SMART" id="SM00530">
    <property type="entry name" value="HTH_XRE"/>
    <property type="match status" value="1"/>
</dbReference>
<organism evidence="2 3">
    <name type="scientific">Actinomycetospora chlora</name>
    <dbReference type="NCBI Taxonomy" id="663608"/>
    <lineage>
        <taxon>Bacteria</taxon>
        <taxon>Bacillati</taxon>
        <taxon>Actinomycetota</taxon>
        <taxon>Actinomycetes</taxon>
        <taxon>Pseudonocardiales</taxon>
        <taxon>Pseudonocardiaceae</taxon>
        <taxon>Actinomycetospora</taxon>
    </lineage>
</organism>
<dbReference type="Pfam" id="PF13560">
    <property type="entry name" value="HTH_31"/>
    <property type="match status" value="1"/>
</dbReference>
<dbReference type="Gene3D" id="1.10.260.40">
    <property type="entry name" value="lambda repressor-like DNA-binding domains"/>
    <property type="match status" value="1"/>
</dbReference>
<dbReference type="InterPro" id="IPR041413">
    <property type="entry name" value="MLTR_LBD"/>
</dbReference>
<dbReference type="Proteomes" id="UP001500928">
    <property type="component" value="Unassembled WGS sequence"/>
</dbReference>
<dbReference type="PANTHER" id="PTHR35010:SF2">
    <property type="entry name" value="BLL4672 PROTEIN"/>
    <property type="match status" value="1"/>
</dbReference>
<feature type="domain" description="HTH cro/C1-type" evidence="1">
    <location>
        <begin position="41"/>
        <end position="88"/>
    </location>
</feature>
<dbReference type="Pfam" id="PF17765">
    <property type="entry name" value="MLTR_LBD"/>
    <property type="match status" value="1"/>
</dbReference>
<sequence>MLGDVSRGDPSELAAALRQWRERVTPGDVGLPAGPRRRTPGLRREEVGQLAGVSVDYVVRLEQGRGPHPSTSVLGALARALRLTTGETRHLFDLAGVEPPGSGQVADIVRPSLLRLLDRMHDLPAMLVDARSTLLAWNPLLEALYGDLSAVPRERRNMLWMRFGPDGREGRALVVDGDGRRDTIDRSAVARARSALARYPGDRYLRALVDELCRTSPVFAELWAQRPVQEGRVDRKTFDVPGVGRLTLDCDSLDVPGDDQHLVVYSAAPGTRDAELLDLLRVVGLQTV</sequence>
<gene>
    <name evidence="2" type="ORF">GCM10023200_37740</name>
</gene>
<accession>A0ABP9BQQ6</accession>
<dbReference type="InterPro" id="IPR001387">
    <property type="entry name" value="Cro/C1-type_HTH"/>
</dbReference>
<dbReference type="Gene3D" id="3.30.450.180">
    <property type="match status" value="1"/>
</dbReference>
<dbReference type="CDD" id="cd00093">
    <property type="entry name" value="HTH_XRE"/>
    <property type="match status" value="1"/>
</dbReference>
<protein>
    <submittedName>
        <fullName evidence="2">Helix-turn-helix transcriptional regulator</fullName>
    </submittedName>
</protein>
<dbReference type="InterPro" id="IPR010982">
    <property type="entry name" value="Lambda_DNA-bd_dom_sf"/>
</dbReference>
<reference evidence="3" key="1">
    <citation type="journal article" date="2019" name="Int. J. Syst. Evol. Microbiol.">
        <title>The Global Catalogue of Microorganisms (GCM) 10K type strain sequencing project: providing services to taxonomists for standard genome sequencing and annotation.</title>
        <authorList>
            <consortium name="The Broad Institute Genomics Platform"/>
            <consortium name="The Broad Institute Genome Sequencing Center for Infectious Disease"/>
            <person name="Wu L."/>
            <person name="Ma J."/>
        </authorList>
    </citation>
    <scope>NUCLEOTIDE SEQUENCE [LARGE SCALE GENOMIC DNA]</scope>
    <source>
        <strain evidence="3">JCM 17979</strain>
    </source>
</reference>
<comment type="caution">
    <text evidence="2">The sequence shown here is derived from an EMBL/GenBank/DDBJ whole genome shotgun (WGS) entry which is preliminary data.</text>
</comment>
<dbReference type="PROSITE" id="PS50943">
    <property type="entry name" value="HTH_CROC1"/>
    <property type="match status" value="1"/>
</dbReference>